<sequence>MRNRWWLALATIGVLALTAGAQKDSFTPMPLDAGFGKLDLSDPATPAEEIIKKFAAKESEFQEALNHYTYRRVARVQTIDDDTNKVDGEWYQVDDVTFDPTGQRMEKTVYAPESSLQRVMMSPSDLQDIQKGYPFVLTTEEIAQYNTKYVGRQKVDDVDCYVFDVGPKQILKNKRYFLGRIWVDATDLQIVVTNGRMVPDDTRKNSEDLHPPFMTWRQQIDGHYWFPVYTKGEGVLHFQGGSYTMSEDVHMRDTIKYTDYKRFGSTIKLIYDGQDITQNGQQQGQPGQQAPPKQPTKPQP</sequence>
<feature type="chain" id="PRO_5043739204" description="Outer membrane lipoprotein-sorting protein" evidence="2">
    <location>
        <begin position="22"/>
        <end position="300"/>
    </location>
</feature>
<dbReference type="EMBL" id="CP121196">
    <property type="protein sequence ID" value="XBH17769.1"/>
    <property type="molecule type" value="Genomic_DNA"/>
</dbReference>
<dbReference type="Gene3D" id="2.50.20.10">
    <property type="entry name" value="Lipoprotein localisation LolA/LolB/LppX"/>
    <property type="match status" value="1"/>
</dbReference>
<evidence type="ECO:0000313" key="3">
    <source>
        <dbReference type="EMBL" id="XBH17769.1"/>
    </source>
</evidence>
<gene>
    <name evidence="3" type="ORF">P8935_00200</name>
</gene>
<feature type="compositionally biased region" description="Low complexity" evidence="1">
    <location>
        <begin position="277"/>
        <end position="291"/>
    </location>
</feature>
<accession>A0AAU7DK90</accession>
<feature type="region of interest" description="Disordered" evidence="1">
    <location>
        <begin position="277"/>
        <end position="300"/>
    </location>
</feature>
<proteinExistence type="predicted"/>
<dbReference type="RefSeq" id="WP_348262994.1">
    <property type="nucleotide sequence ID" value="NZ_CP121196.1"/>
</dbReference>
<protein>
    <recommendedName>
        <fullName evidence="4">Outer membrane lipoprotein-sorting protein</fullName>
    </recommendedName>
</protein>
<reference evidence="3" key="1">
    <citation type="submission" date="2023-03" db="EMBL/GenBank/DDBJ databases">
        <title>Edaphobacter sp.</title>
        <authorList>
            <person name="Huber K.J."/>
            <person name="Papendorf J."/>
            <person name="Pilke C."/>
            <person name="Bunk B."/>
            <person name="Sproeer C."/>
            <person name="Pester M."/>
        </authorList>
    </citation>
    <scope>NUCLEOTIDE SEQUENCE</scope>
    <source>
        <strain evidence="3">DSM 110680</strain>
    </source>
</reference>
<evidence type="ECO:0008006" key="4">
    <source>
        <dbReference type="Google" id="ProtNLM"/>
    </source>
</evidence>
<feature type="signal peptide" evidence="2">
    <location>
        <begin position="1"/>
        <end position="21"/>
    </location>
</feature>
<evidence type="ECO:0000256" key="2">
    <source>
        <dbReference type="SAM" id="SignalP"/>
    </source>
</evidence>
<name>A0AAU7DK90_9BACT</name>
<organism evidence="3">
    <name type="scientific">Telmatobacter sp. DSM 110680</name>
    <dbReference type="NCBI Taxonomy" id="3036704"/>
    <lineage>
        <taxon>Bacteria</taxon>
        <taxon>Pseudomonadati</taxon>
        <taxon>Acidobacteriota</taxon>
        <taxon>Terriglobia</taxon>
        <taxon>Terriglobales</taxon>
        <taxon>Acidobacteriaceae</taxon>
        <taxon>Telmatobacter</taxon>
    </lineage>
</organism>
<dbReference type="AlphaFoldDB" id="A0AAU7DK90"/>
<evidence type="ECO:0000256" key="1">
    <source>
        <dbReference type="SAM" id="MobiDB-lite"/>
    </source>
</evidence>
<keyword evidence="2" id="KW-0732">Signal</keyword>